<evidence type="ECO:0000313" key="1">
    <source>
        <dbReference type="EMBL" id="GLW90401.1"/>
    </source>
</evidence>
<sequence>MRTTVVPVRDRVHSESQRAVVERVLSLLDGDGPLVVNLVGPLGVGKSAVLAAIAAEAPGWAEYADGHLPDGPRAVVTSRAPMPLGDAVVVRVPRWSDAEIERLARARGVADDVVVRLAGGLPLVARSLCQALLTPIPADATGALADHALRDVFARVTHSRDAALEVLAVVGQGDEELLEDLLPDQAEGLFAAVAEVDLVRATDRGLAVVEPFRTLLELRARWRRPVARRAALTTAAARTRLLLTTARDDGDRAALAEHALFLTDDPTIRRALFPGGHDIPRPRPAGPGDHDRIAALVRWWAKRRDLDVRRCERLLAGWLDHSPDGFHVVHDEDRAVGMAYLPRIDARTVSAIEPVLQQHTGDLADGGGVFVGMAVCDDSSRRAALLRHIVAAGVRARRMVVATSWPRYQDLARVLGFRHVGAARHDPYGCARGSAIYHQDLTALPAWLDRLTTPGDTRRDVKQALEHLRDDAALAGNPLADRGPSALRARILTGLDHLTASPDPTLAEAGRALHGYYVRGHRDHVGVAADLHLSRATYFRRLDRGLTELAALFP</sequence>
<protein>
    <submittedName>
        <fullName evidence="1">Uncharacterized protein</fullName>
    </submittedName>
</protein>
<dbReference type="Proteomes" id="UP001165042">
    <property type="component" value="Unassembled WGS sequence"/>
</dbReference>
<evidence type="ECO:0000313" key="2">
    <source>
        <dbReference type="Proteomes" id="UP001165042"/>
    </source>
</evidence>
<name>A0A9W6QI05_9PSEU</name>
<comment type="caution">
    <text evidence="1">The sequence shown here is derived from an EMBL/GenBank/DDBJ whole genome shotgun (WGS) entry which is preliminary data.</text>
</comment>
<reference evidence="1" key="1">
    <citation type="submission" date="2023-02" db="EMBL/GenBank/DDBJ databases">
        <title>Actinokineospora globicatena NBRC 15670.</title>
        <authorList>
            <person name="Ichikawa N."/>
            <person name="Sato H."/>
            <person name="Tonouchi N."/>
        </authorList>
    </citation>
    <scope>NUCLEOTIDE SEQUENCE</scope>
    <source>
        <strain evidence="1">NBRC 15670</strain>
    </source>
</reference>
<proteinExistence type="predicted"/>
<dbReference type="SUPFAM" id="SSF55729">
    <property type="entry name" value="Acyl-CoA N-acyltransferases (Nat)"/>
    <property type="match status" value="1"/>
</dbReference>
<accession>A0A9W6QI05</accession>
<dbReference type="AlphaFoldDB" id="A0A9W6QI05"/>
<dbReference type="EMBL" id="BSSD01000001">
    <property type="protein sequence ID" value="GLW90401.1"/>
    <property type="molecule type" value="Genomic_DNA"/>
</dbReference>
<dbReference type="RefSeq" id="WP_285608364.1">
    <property type="nucleotide sequence ID" value="NZ_BSSD01000001.1"/>
</dbReference>
<dbReference type="InterPro" id="IPR016181">
    <property type="entry name" value="Acyl_CoA_acyltransferase"/>
</dbReference>
<organism evidence="1 2">
    <name type="scientific">Actinokineospora globicatena</name>
    <dbReference type="NCBI Taxonomy" id="103729"/>
    <lineage>
        <taxon>Bacteria</taxon>
        <taxon>Bacillati</taxon>
        <taxon>Actinomycetota</taxon>
        <taxon>Actinomycetes</taxon>
        <taxon>Pseudonocardiales</taxon>
        <taxon>Pseudonocardiaceae</taxon>
        <taxon>Actinokineospora</taxon>
    </lineage>
</organism>
<gene>
    <name evidence="1" type="ORF">Aglo03_12170</name>
</gene>
<keyword evidence="2" id="KW-1185">Reference proteome</keyword>